<dbReference type="PROSITE" id="PS51294">
    <property type="entry name" value="HTH_MYB"/>
    <property type="match status" value="1"/>
</dbReference>
<dbReference type="GO" id="GO:0001006">
    <property type="term" value="F:RNA polymerase III type 3 promoter sequence-specific DNA binding"/>
    <property type="evidence" value="ECO:0007669"/>
    <property type="project" value="TreeGrafter"/>
</dbReference>
<sequence>MPKHRSSRRRNVKKNCCWDQRPEHYPTSIYNGGNQLEERLKQRQRHWTHEEDKTLLSIVKTHGPQNWEKISTFHPTRNGKQMRERWLAHLKGVNKTQFSDKEVATVYYMHDIEKKGWVEIANKLGNNRTSNSCKNVYHNIVYKKLCSYPKAANEYKALYFATLMEDLNECSPKEKMAIEFLITAKNPVENKMDIKTLLG</sequence>
<dbReference type="CDD" id="cd00167">
    <property type="entry name" value="SANT"/>
    <property type="match status" value="1"/>
</dbReference>
<organism evidence="7 8">
    <name type="scientific">Paraglomus occultum</name>
    <dbReference type="NCBI Taxonomy" id="144539"/>
    <lineage>
        <taxon>Eukaryota</taxon>
        <taxon>Fungi</taxon>
        <taxon>Fungi incertae sedis</taxon>
        <taxon>Mucoromycota</taxon>
        <taxon>Glomeromycotina</taxon>
        <taxon>Glomeromycetes</taxon>
        <taxon>Paraglomerales</taxon>
        <taxon>Paraglomeraceae</taxon>
        <taxon>Paraglomus</taxon>
    </lineage>
</organism>
<dbReference type="Gene3D" id="1.10.10.60">
    <property type="entry name" value="Homeodomain-like"/>
    <property type="match status" value="2"/>
</dbReference>
<keyword evidence="3" id="KW-0804">Transcription</keyword>
<dbReference type="GO" id="GO:0042796">
    <property type="term" value="P:snRNA transcription by RNA polymerase III"/>
    <property type="evidence" value="ECO:0007669"/>
    <property type="project" value="TreeGrafter"/>
</dbReference>
<dbReference type="EMBL" id="CAJVPJ010000175">
    <property type="protein sequence ID" value="CAG8490709.1"/>
    <property type="molecule type" value="Genomic_DNA"/>
</dbReference>
<keyword evidence="4" id="KW-0539">Nucleus</keyword>
<name>A0A9N8ZCK6_9GLOM</name>
<dbReference type="InterPro" id="IPR001005">
    <property type="entry name" value="SANT/Myb"/>
</dbReference>
<keyword evidence="2" id="KW-0238">DNA-binding</keyword>
<dbReference type="InterPro" id="IPR051575">
    <property type="entry name" value="Myb-like_DNA-bd"/>
</dbReference>
<gene>
    <name evidence="7" type="ORF">POCULU_LOCUS2056</name>
</gene>
<dbReference type="PANTHER" id="PTHR46621">
    <property type="entry name" value="SNRNA-ACTIVATING PROTEIN COMPLEX SUBUNIT 4"/>
    <property type="match status" value="1"/>
</dbReference>
<evidence type="ECO:0000259" key="5">
    <source>
        <dbReference type="PROSITE" id="PS50090"/>
    </source>
</evidence>
<evidence type="ECO:0000256" key="1">
    <source>
        <dbReference type="ARBA" id="ARBA00023015"/>
    </source>
</evidence>
<evidence type="ECO:0000256" key="4">
    <source>
        <dbReference type="ARBA" id="ARBA00023242"/>
    </source>
</evidence>
<dbReference type="GO" id="GO:0000978">
    <property type="term" value="F:RNA polymerase II cis-regulatory region sequence-specific DNA binding"/>
    <property type="evidence" value="ECO:0007669"/>
    <property type="project" value="TreeGrafter"/>
</dbReference>
<evidence type="ECO:0000256" key="3">
    <source>
        <dbReference type="ARBA" id="ARBA00023163"/>
    </source>
</evidence>
<evidence type="ECO:0000313" key="8">
    <source>
        <dbReference type="Proteomes" id="UP000789572"/>
    </source>
</evidence>
<accession>A0A9N8ZCK6</accession>
<protein>
    <submittedName>
        <fullName evidence="7">3063_t:CDS:1</fullName>
    </submittedName>
</protein>
<proteinExistence type="predicted"/>
<evidence type="ECO:0000313" key="7">
    <source>
        <dbReference type="EMBL" id="CAG8490709.1"/>
    </source>
</evidence>
<dbReference type="InterPro" id="IPR009057">
    <property type="entry name" value="Homeodomain-like_sf"/>
</dbReference>
<evidence type="ECO:0000259" key="6">
    <source>
        <dbReference type="PROSITE" id="PS51294"/>
    </source>
</evidence>
<dbReference type="Pfam" id="PF13921">
    <property type="entry name" value="Myb_DNA-bind_6"/>
    <property type="match status" value="1"/>
</dbReference>
<dbReference type="Proteomes" id="UP000789572">
    <property type="component" value="Unassembled WGS sequence"/>
</dbReference>
<keyword evidence="8" id="KW-1185">Reference proteome</keyword>
<dbReference type="PROSITE" id="PS50090">
    <property type="entry name" value="MYB_LIKE"/>
    <property type="match status" value="1"/>
</dbReference>
<dbReference type="GO" id="GO:0019185">
    <property type="term" value="C:snRNA-activating protein complex"/>
    <property type="evidence" value="ECO:0007669"/>
    <property type="project" value="TreeGrafter"/>
</dbReference>
<dbReference type="SMART" id="SM00717">
    <property type="entry name" value="SANT"/>
    <property type="match status" value="2"/>
</dbReference>
<dbReference type="GO" id="GO:0042795">
    <property type="term" value="P:snRNA transcription by RNA polymerase II"/>
    <property type="evidence" value="ECO:0007669"/>
    <property type="project" value="TreeGrafter"/>
</dbReference>
<dbReference type="OrthoDB" id="2143914at2759"/>
<reference evidence="7" key="1">
    <citation type="submission" date="2021-06" db="EMBL/GenBank/DDBJ databases">
        <authorList>
            <person name="Kallberg Y."/>
            <person name="Tangrot J."/>
            <person name="Rosling A."/>
        </authorList>
    </citation>
    <scope>NUCLEOTIDE SEQUENCE</scope>
    <source>
        <strain evidence="7">IA702</strain>
    </source>
</reference>
<feature type="domain" description="Myb-like" evidence="5">
    <location>
        <begin position="39"/>
        <end position="90"/>
    </location>
</feature>
<dbReference type="PANTHER" id="PTHR46621:SF1">
    <property type="entry name" value="SNRNA-ACTIVATING PROTEIN COMPLEX SUBUNIT 4"/>
    <property type="match status" value="1"/>
</dbReference>
<dbReference type="InterPro" id="IPR017930">
    <property type="entry name" value="Myb_dom"/>
</dbReference>
<keyword evidence="1" id="KW-0805">Transcription regulation</keyword>
<dbReference type="SUPFAM" id="SSF46689">
    <property type="entry name" value="Homeodomain-like"/>
    <property type="match status" value="1"/>
</dbReference>
<evidence type="ECO:0000256" key="2">
    <source>
        <dbReference type="ARBA" id="ARBA00023125"/>
    </source>
</evidence>
<dbReference type="AlphaFoldDB" id="A0A9N8ZCK6"/>
<comment type="caution">
    <text evidence="7">The sequence shown here is derived from an EMBL/GenBank/DDBJ whole genome shotgun (WGS) entry which is preliminary data.</text>
</comment>
<feature type="domain" description="HTH myb-type" evidence="6">
    <location>
        <begin position="39"/>
        <end position="94"/>
    </location>
</feature>